<dbReference type="Proteomes" id="UP000663829">
    <property type="component" value="Unassembled WGS sequence"/>
</dbReference>
<feature type="domain" description="Chitin-binding type-2" evidence="7">
    <location>
        <begin position="28"/>
        <end position="91"/>
    </location>
</feature>
<evidence type="ECO:0000259" key="7">
    <source>
        <dbReference type="PROSITE" id="PS50940"/>
    </source>
</evidence>
<feature type="domain" description="Chitin-binding type-2" evidence="7">
    <location>
        <begin position="198"/>
        <end position="261"/>
    </location>
</feature>
<dbReference type="PANTHER" id="PTHR23301:SF0">
    <property type="entry name" value="CHITIN-BINDING TYPE-2 DOMAIN-CONTAINING PROTEIN-RELATED"/>
    <property type="match status" value="1"/>
</dbReference>
<keyword evidence="12" id="KW-1185">Reference proteome</keyword>
<evidence type="ECO:0000256" key="2">
    <source>
        <dbReference type="ARBA" id="ARBA00022729"/>
    </source>
</evidence>
<evidence type="ECO:0000313" key="9">
    <source>
        <dbReference type="EMBL" id="CAF1214944.1"/>
    </source>
</evidence>
<dbReference type="InterPro" id="IPR036508">
    <property type="entry name" value="Chitin-bd_dom_sf"/>
</dbReference>
<evidence type="ECO:0000256" key="3">
    <source>
        <dbReference type="ARBA" id="ARBA00022737"/>
    </source>
</evidence>
<name>A0A813QTB5_9BILA</name>
<dbReference type="Proteomes" id="UP000682733">
    <property type="component" value="Unassembled WGS sequence"/>
</dbReference>
<protein>
    <recommendedName>
        <fullName evidence="7">Chitin-binding type-2 domain-containing protein</fullName>
    </recommendedName>
</protein>
<proteinExistence type="predicted"/>
<dbReference type="EMBL" id="CAJNOQ010000205">
    <property type="protein sequence ID" value="CAF0772099.1"/>
    <property type="molecule type" value="Genomic_DNA"/>
</dbReference>
<dbReference type="EMBL" id="CAJOBC010000205">
    <property type="protein sequence ID" value="CAF3554285.1"/>
    <property type="molecule type" value="Genomic_DNA"/>
</dbReference>
<dbReference type="InterPro" id="IPR051940">
    <property type="entry name" value="Chitin_bind-dev_reg"/>
</dbReference>
<dbReference type="OrthoDB" id="6020543at2759"/>
<sequence length="267" mass="30866">MWFKASIICAVFVGTVMSRMLIVHQNETEQCEKRENPYFISHKTDCSKFYACVKGKLFVLPCPVGYRFDSVSGHCSNNKSAVVWQMAKCNHDKIGQLNKTTISQTTQTLTTHLLPATTTTSPKVLELQSHESNCGWYYIVRPSGDRVLNSCPMPLLFDEYLLECKPYKQVKCKKRFEPKDACDYRIRSGAHAYPCNYLPSCRNKTDGFYPDRLRDCRVYFRCFEERSSESWSCSQKQPPFGERFSIEHQKCMPANDVDCQESPIPFF</sequence>
<evidence type="ECO:0000256" key="4">
    <source>
        <dbReference type="ARBA" id="ARBA00023157"/>
    </source>
</evidence>
<dbReference type="EMBL" id="CAJOBA010036469">
    <property type="protein sequence ID" value="CAF4023586.1"/>
    <property type="molecule type" value="Genomic_DNA"/>
</dbReference>
<keyword evidence="3" id="KW-0677">Repeat</keyword>
<dbReference type="AlphaFoldDB" id="A0A813QTB5"/>
<dbReference type="PANTHER" id="PTHR23301">
    <property type="entry name" value="CHITIN BINDING PERITROPHIN-A"/>
    <property type="match status" value="1"/>
</dbReference>
<dbReference type="SUPFAM" id="SSF57625">
    <property type="entry name" value="Invertebrate chitin-binding proteins"/>
    <property type="match status" value="3"/>
</dbReference>
<dbReference type="Pfam" id="PF01607">
    <property type="entry name" value="CBM_14"/>
    <property type="match status" value="2"/>
</dbReference>
<dbReference type="GO" id="GO:0008061">
    <property type="term" value="F:chitin binding"/>
    <property type="evidence" value="ECO:0007669"/>
    <property type="project" value="UniProtKB-KW"/>
</dbReference>
<evidence type="ECO:0000313" key="10">
    <source>
        <dbReference type="EMBL" id="CAF3554285.1"/>
    </source>
</evidence>
<feature type="chain" id="PRO_5036222744" description="Chitin-binding type-2 domain-containing protein" evidence="6">
    <location>
        <begin position="19"/>
        <end position="267"/>
    </location>
</feature>
<gene>
    <name evidence="8" type="ORF">GPM918_LOCUS1983</name>
    <name evidence="9" type="ORF">OVA965_LOCUS24637</name>
    <name evidence="10" type="ORF">SRO942_LOCUS1983</name>
    <name evidence="11" type="ORF">TMI583_LOCUS25358</name>
</gene>
<organism evidence="8 12">
    <name type="scientific">Didymodactylos carnosus</name>
    <dbReference type="NCBI Taxonomy" id="1234261"/>
    <lineage>
        <taxon>Eukaryota</taxon>
        <taxon>Metazoa</taxon>
        <taxon>Spiralia</taxon>
        <taxon>Gnathifera</taxon>
        <taxon>Rotifera</taxon>
        <taxon>Eurotatoria</taxon>
        <taxon>Bdelloidea</taxon>
        <taxon>Philodinida</taxon>
        <taxon>Philodinidae</taxon>
        <taxon>Didymodactylos</taxon>
    </lineage>
</organism>
<reference evidence="8" key="1">
    <citation type="submission" date="2021-02" db="EMBL/GenBank/DDBJ databases">
        <authorList>
            <person name="Nowell W R."/>
        </authorList>
    </citation>
    <scope>NUCLEOTIDE SEQUENCE</scope>
</reference>
<dbReference type="PROSITE" id="PS50940">
    <property type="entry name" value="CHIT_BIND_II"/>
    <property type="match status" value="2"/>
</dbReference>
<evidence type="ECO:0000256" key="5">
    <source>
        <dbReference type="ARBA" id="ARBA00023180"/>
    </source>
</evidence>
<evidence type="ECO:0000313" key="11">
    <source>
        <dbReference type="EMBL" id="CAF4023586.1"/>
    </source>
</evidence>
<keyword evidence="2 6" id="KW-0732">Signal</keyword>
<keyword evidence="4" id="KW-1015">Disulfide bond</keyword>
<feature type="signal peptide" evidence="6">
    <location>
        <begin position="1"/>
        <end position="18"/>
    </location>
</feature>
<evidence type="ECO:0000256" key="6">
    <source>
        <dbReference type="SAM" id="SignalP"/>
    </source>
</evidence>
<dbReference type="InterPro" id="IPR002557">
    <property type="entry name" value="Chitin-bd_dom"/>
</dbReference>
<evidence type="ECO:0000256" key="1">
    <source>
        <dbReference type="ARBA" id="ARBA00022669"/>
    </source>
</evidence>
<keyword evidence="1" id="KW-0147">Chitin-binding</keyword>
<dbReference type="Proteomes" id="UP000677228">
    <property type="component" value="Unassembled WGS sequence"/>
</dbReference>
<evidence type="ECO:0000313" key="12">
    <source>
        <dbReference type="Proteomes" id="UP000663829"/>
    </source>
</evidence>
<dbReference type="Gene3D" id="2.170.140.10">
    <property type="entry name" value="Chitin binding domain"/>
    <property type="match status" value="1"/>
</dbReference>
<dbReference type="EMBL" id="CAJNOK010014933">
    <property type="protein sequence ID" value="CAF1214944.1"/>
    <property type="molecule type" value="Genomic_DNA"/>
</dbReference>
<dbReference type="SMART" id="SM00494">
    <property type="entry name" value="ChtBD2"/>
    <property type="match status" value="3"/>
</dbReference>
<accession>A0A813QTB5</accession>
<dbReference type="Proteomes" id="UP000681722">
    <property type="component" value="Unassembled WGS sequence"/>
</dbReference>
<dbReference type="GO" id="GO:0005576">
    <property type="term" value="C:extracellular region"/>
    <property type="evidence" value="ECO:0007669"/>
    <property type="project" value="InterPro"/>
</dbReference>
<evidence type="ECO:0000313" key="8">
    <source>
        <dbReference type="EMBL" id="CAF0772099.1"/>
    </source>
</evidence>
<comment type="caution">
    <text evidence="8">The sequence shown here is derived from an EMBL/GenBank/DDBJ whole genome shotgun (WGS) entry which is preliminary data.</text>
</comment>
<keyword evidence="5" id="KW-0325">Glycoprotein</keyword>